<keyword evidence="4" id="KW-1003">Cell membrane</keyword>
<dbReference type="InterPro" id="IPR036259">
    <property type="entry name" value="MFS_trans_sf"/>
</dbReference>
<dbReference type="GO" id="GO:0042910">
    <property type="term" value="F:xenobiotic transmembrane transporter activity"/>
    <property type="evidence" value="ECO:0007669"/>
    <property type="project" value="InterPro"/>
</dbReference>
<evidence type="ECO:0000313" key="10">
    <source>
        <dbReference type="EMBL" id="XBJ29120.1"/>
    </source>
</evidence>
<dbReference type="GO" id="GO:0005886">
    <property type="term" value="C:plasma membrane"/>
    <property type="evidence" value="ECO:0007669"/>
    <property type="project" value="UniProtKB-SubCell"/>
</dbReference>
<comment type="similarity">
    <text evidence="2">Belongs to the major facilitator superfamily. Bcr/CmlA family.</text>
</comment>
<dbReference type="InterPro" id="IPR020846">
    <property type="entry name" value="MFS_dom"/>
</dbReference>
<dbReference type="GO" id="GO:1990961">
    <property type="term" value="P:xenobiotic detoxification by transmembrane export across the plasma membrane"/>
    <property type="evidence" value="ECO:0007669"/>
    <property type="project" value="InterPro"/>
</dbReference>
<feature type="transmembrane region" description="Helical" evidence="8">
    <location>
        <begin position="348"/>
        <end position="368"/>
    </location>
</feature>
<evidence type="ECO:0000256" key="6">
    <source>
        <dbReference type="ARBA" id="ARBA00022989"/>
    </source>
</evidence>
<evidence type="ECO:0000256" key="2">
    <source>
        <dbReference type="ARBA" id="ARBA00006236"/>
    </source>
</evidence>
<feature type="transmembrane region" description="Helical" evidence="8">
    <location>
        <begin position="374"/>
        <end position="394"/>
    </location>
</feature>
<dbReference type="PANTHER" id="PTHR23502:SF132">
    <property type="entry name" value="POLYAMINE TRANSPORTER 2-RELATED"/>
    <property type="match status" value="1"/>
</dbReference>
<evidence type="ECO:0000256" key="7">
    <source>
        <dbReference type="ARBA" id="ARBA00023136"/>
    </source>
</evidence>
<dbReference type="SUPFAM" id="SSF103473">
    <property type="entry name" value="MFS general substrate transporter"/>
    <property type="match status" value="1"/>
</dbReference>
<protein>
    <submittedName>
        <fullName evidence="10">Multidrug effflux MFS transporter</fullName>
    </submittedName>
</protein>
<proteinExistence type="inferred from homology"/>
<feature type="transmembrane region" description="Helical" evidence="8">
    <location>
        <begin position="12"/>
        <end position="29"/>
    </location>
</feature>
<dbReference type="PANTHER" id="PTHR23502">
    <property type="entry name" value="MAJOR FACILITATOR SUPERFAMILY"/>
    <property type="match status" value="1"/>
</dbReference>
<evidence type="ECO:0000259" key="9">
    <source>
        <dbReference type="PROSITE" id="PS50850"/>
    </source>
</evidence>
<keyword evidence="6 8" id="KW-1133">Transmembrane helix</keyword>
<reference evidence="10" key="1">
    <citation type="submission" date="2024-05" db="EMBL/GenBank/DDBJ databases">
        <title>Campylobacter coli isolated from environmental waters in Slovenia.</title>
        <authorList>
            <person name="Zautner A.E."/>
            <person name="Bunk B."/>
            <person name="Riedel T."/>
            <person name="Sproeer C."/>
        </authorList>
    </citation>
    <scope>NUCLEOTIDE SEQUENCE</scope>
    <source>
        <strain evidence="10">CCS1377</strain>
    </source>
</reference>
<feature type="transmembrane region" description="Helical" evidence="8">
    <location>
        <begin position="312"/>
        <end position="336"/>
    </location>
</feature>
<evidence type="ECO:0000256" key="3">
    <source>
        <dbReference type="ARBA" id="ARBA00022448"/>
    </source>
</evidence>
<dbReference type="PROSITE" id="PS50850">
    <property type="entry name" value="MFS"/>
    <property type="match status" value="1"/>
</dbReference>
<name>A0AAU7E5E4_9BACT</name>
<feature type="transmembrane region" description="Helical" evidence="8">
    <location>
        <begin position="139"/>
        <end position="161"/>
    </location>
</feature>
<dbReference type="NCBIfam" id="TIGR00710">
    <property type="entry name" value="efflux_Bcr_CflA"/>
    <property type="match status" value="1"/>
</dbReference>
<accession>A0AAU7E5E4</accession>
<feature type="transmembrane region" description="Helical" evidence="8">
    <location>
        <begin position="80"/>
        <end position="100"/>
    </location>
</feature>
<dbReference type="EMBL" id="CP155620">
    <property type="protein sequence ID" value="XBJ29120.1"/>
    <property type="molecule type" value="Genomic_DNA"/>
</dbReference>
<dbReference type="CDD" id="cd17320">
    <property type="entry name" value="MFS_MdfA_MDR_like"/>
    <property type="match status" value="1"/>
</dbReference>
<dbReference type="AlphaFoldDB" id="A0AAU7E5E4"/>
<organism evidence="10">
    <name type="scientific">Campylobacter sp. CCS1377</name>
    <dbReference type="NCBI Taxonomy" id="3158229"/>
    <lineage>
        <taxon>Bacteria</taxon>
        <taxon>Pseudomonadati</taxon>
        <taxon>Campylobacterota</taxon>
        <taxon>Epsilonproteobacteria</taxon>
        <taxon>Campylobacterales</taxon>
        <taxon>Campylobacteraceae</taxon>
        <taxon>Campylobacter</taxon>
    </lineage>
</organism>
<keyword evidence="7 8" id="KW-0472">Membrane</keyword>
<feature type="transmembrane region" description="Helical" evidence="8">
    <location>
        <begin position="167"/>
        <end position="189"/>
    </location>
</feature>
<feature type="transmembrane region" description="Helical" evidence="8">
    <location>
        <begin position="289"/>
        <end position="306"/>
    </location>
</feature>
<dbReference type="FunFam" id="1.20.1720.10:FF:000005">
    <property type="entry name" value="Bcr/CflA family efflux transporter"/>
    <property type="match status" value="1"/>
</dbReference>
<feature type="transmembrane region" description="Helical" evidence="8">
    <location>
        <begin position="257"/>
        <end position="277"/>
    </location>
</feature>
<feature type="transmembrane region" description="Helical" evidence="8">
    <location>
        <begin position="49"/>
        <end position="68"/>
    </location>
</feature>
<sequence length="398" mass="43552">MQKHTKIHGFAKFKLIIILALMSSIAPLSTDMYLPALTHVEQSFQTTTALTQLSLTSFFVAFALGQLIYGPISDIFGRKIPALIGIALFLTSSFACMIASSIEAFIVLRFFEALGGCAGIVIARAIVNDLFEIKEAAGIFALMMVFSSLAPMLSPTFGGFLLEYFSWHSIFTTLFILGTILFFMIAFGLKESAPHLGKIKFSNKQTLQNYIFVLKDKKFIVYIFSAGFAMAMLFAYITGSSFVFTRVYDLSEQQYSALFGINALGFVIFANINARLVRKFDPEKILKNALLIMLVCACVLTLGAFIKGNFWLFEISLFSCIALLGFIIPNTTTLAMARFKDHSGTASAVLGFVQFALAGLISSLVGALDANTPLILAFVMCACVLIANGVYFLAKHKA</sequence>
<dbReference type="InterPro" id="IPR004812">
    <property type="entry name" value="Efflux_drug-R_Bcr/CmlA"/>
</dbReference>
<dbReference type="Pfam" id="PF07690">
    <property type="entry name" value="MFS_1"/>
    <property type="match status" value="1"/>
</dbReference>
<feature type="transmembrane region" description="Helical" evidence="8">
    <location>
        <begin position="106"/>
        <end position="127"/>
    </location>
</feature>
<evidence type="ECO:0000256" key="5">
    <source>
        <dbReference type="ARBA" id="ARBA00022692"/>
    </source>
</evidence>
<keyword evidence="5 8" id="KW-0812">Transmembrane</keyword>
<feature type="domain" description="Major facilitator superfamily (MFS) profile" evidence="9">
    <location>
        <begin position="15"/>
        <end position="398"/>
    </location>
</feature>
<evidence type="ECO:0000256" key="4">
    <source>
        <dbReference type="ARBA" id="ARBA00022475"/>
    </source>
</evidence>
<comment type="subcellular location">
    <subcellularLocation>
        <location evidence="1">Cell membrane</location>
        <topology evidence="1">Multi-pass membrane protein</topology>
    </subcellularLocation>
</comment>
<dbReference type="Gene3D" id="1.20.1720.10">
    <property type="entry name" value="Multidrug resistance protein D"/>
    <property type="match status" value="1"/>
</dbReference>
<gene>
    <name evidence="10" type="ORF">AAH949_08555</name>
</gene>
<keyword evidence="3" id="KW-0813">Transport</keyword>
<dbReference type="RefSeq" id="WP_348518513.1">
    <property type="nucleotide sequence ID" value="NZ_CP155620.1"/>
</dbReference>
<dbReference type="InterPro" id="IPR011701">
    <property type="entry name" value="MFS"/>
</dbReference>
<feature type="transmembrane region" description="Helical" evidence="8">
    <location>
        <begin position="219"/>
        <end position="237"/>
    </location>
</feature>
<evidence type="ECO:0000256" key="8">
    <source>
        <dbReference type="SAM" id="Phobius"/>
    </source>
</evidence>
<evidence type="ECO:0000256" key="1">
    <source>
        <dbReference type="ARBA" id="ARBA00004651"/>
    </source>
</evidence>